<organism evidence="6">
    <name type="scientific">Brassica cretica</name>
    <name type="common">Mustard</name>
    <dbReference type="NCBI Taxonomy" id="69181"/>
    <lineage>
        <taxon>Eukaryota</taxon>
        <taxon>Viridiplantae</taxon>
        <taxon>Streptophyta</taxon>
        <taxon>Embryophyta</taxon>
        <taxon>Tracheophyta</taxon>
        <taxon>Spermatophyta</taxon>
        <taxon>Magnoliopsida</taxon>
        <taxon>eudicotyledons</taxon>
        <taxon>Gunneridae</taxon>
        <taxon>Pentapetalae</taxon>
        <taxon>rosids</taxon>
        <taxon>malvids</taxon>
        <taxon>Brassicales</taxon>
        <taxon>Brassicaceae</taxon>
        <taxon>Brassiceae</taxon>
        <taxon>Brassica</taxon>
    </lineage>
</organism>
<dbReference type="GO" id="GO:0005975">
    <property type="term" value="P:carbohydrate metabolic process"/>
    <property type="evidence" value="ECO:0007669"/>
    <property type="project" value="InterPro"/>
</dbReference>
<dbReference type="SUPFAM" id="SSF53383">
    <property type="entry name" value="PLP-dependent transferases"/>
    <property type="match status" value="1"/>
</dbReference>
<dbReference type="InterPro" id="IPR015424">
    <property type="entry name" value="PyrdxlP-dep_Trfase"/>
</dbReference>
<evidence type="ECO:0000313" key="6">
    <source>
        <dbReference type="EMBL" id="KAF2614474.1"/>
    </source>
</evidence>
<dbReference type="PANTHER" id="PTHR31062">
    <property type="entry name" value="XYLOGLUCAN ENDOTRANSGLUCOSYLASE/HYDROLASE PROTEIN 8-RELATED"/>
    <property type="match status" value="1"/>
</dbReference>
<feature type="region of interest" description="Disordered" evidence="3">
    <location>
        <begin position="164"/>
        <end position="183"/>
    </location>
</feature>
<evidence type="ECO:0000256" key="2">
    <source>
        <dbReference type="ARBA" id="ARBA00023295"/>
    </source>
</evidence>
<dbReference type="AlphaFoldDB" id="A0A8S9M368"/>
<sequence>MAAFATKQSMLLLSSSLLLLIGVSTGSFYDNFDITWGDGRANIFESGHLLTCTLDKISGSGFQSKKEYLFGKIDMKMKLVAGNSAGTVTAYYARHGMRSTSSSRVMLLDSPMFSIQMCSQEVKVTVRCSSISGSIQRRISTLTPSYGTLSTSCRLRPEPLLGRLDLESSTGPSPQSAAGPGQPVHLDQGFVGQPCPVQRVVVIGTLFALELKVDASNSGYASLYAKSLLKMLREDGIFMRPLGNLVYLMCGPCTSHEICRELLSKLYKRLGEFNRA</sequence>
<protein>
    <recommendedName>
        <fullName evidence="5">GH16 domain-containing protein</fullName>
    </recommendedName>
</protein>
<accession>A0A8S9M368</accession>
<evidence type="ECO:0000256" key="4">
    <source>
        <dbReference type="SAM" id="SignalP"/>
    </source>
</evidence>
<dbReference type="Pfam" id="PF00722">
    <property type="entry name" value="Glyco_hydro_16"/>
    <property type="match status" value="1"/>
</dbReference>
<feature type="compositionally biased region" description="Polar residues" evidence="3">
    <location>
        <begin position="167"/>
        <end position="176"/>
    </location>
</feature>
<keyword evidence="4" id="KW-0732">Signal</keyword>
<dbReference type="InterPro" id="IPR015422">
    <property type="entry name" value="PyrdxlP-dep_Trfase_small"/>
</dbReference>
<evidence type="ECO:0000259" key="5">
    <source>
        <dbReference type="Pfam" id="PF00722"/>
    </source>
</evidence>
<feature type="signal peptide" evidence="4">
    <location>
        <begin position="1"/>
        <end position="26"/>
    </location>
</feature>
<name>A0A8S9M368_BRACR</name>
<feature type="chain" id="PRO_5035779898" description="GH16 domain-containing protein" evidence="4">
    <location>
        <begin position="27"/>
        <end position="276"/>
    </location>
</feature>
<dbReference type="EMBL" id="QGKY02000089">
    <property type="protein sequence ID" value="KAF2614474.1"/>
    <property type="molecule type" value="Genomic_DNA"/>
</dbReference>
<dbReference type="SUPFAM" id="SSF49899">
    <property type="entry name" value="Concanavalin A-like lectins/glucanases"/>
    <property type="match status" value="1"/>
</dbReference>
<dbReference type="InterPro" id="IPR044791">
    <property type="entry name" value="Beta-glucanase/XTH"/>
</dbReference>
<keyword evidence="1" id="KW-0378">Hydrolase</keyword>
<dbReference type="Gene3D" id="2.60.120.200">
    <property type="match status" value="1"/>
</dbReference>
<gene>
    <name evidence="6" type="ORF">F2Q70_00007876</name>
</gene>
<reference evidence="6" key="1">
    <citation type="submission" date="2019-12" db="EMBL/GenBank/DDBJ databases">
        <title>Genome sequencing and annotation of Brassica cretica.</title>
        <authorList>
            <person name="Studholme D.J."/>
            <person name="Sarris P.F."/>
        </authorList>
    </citation>
    <scope>NUCLEOTIDE SEQUENCE</scope>
    <source>
        <strain evidence="6">PFS-102/07</strain>
        <tissue evidence="6">Leaf</tissue>
    </source>
</reference>
<comment type="caution">
    <text evidence="6">The sequence shown here is derived from an EMBL/GenBank/DDBJ whole genome shotgun (WGS) entry which is preliminary data.</text>
</comment>
<evidence type="ECO:0000256" key="1">
    <source>
        <dbReference type="ARBA" id="ARBA00022801"/>
    </source>
</evidence>
<dbReference type="GO" id="GO:0004553">
    <property type="term" value="F:hydrolase activity, hydrolyzing O-glycosyl compounds"/>
    <property type="evidence" value="ECO:0007669"/>
    <property type="project" value="InterPro"/>
</dbReference>
<dbReference type="InterPro" id="IPR013320">
    <property type="entry name" value="ConA-like_dom_sf"/>
</dbReference>
<dbReference type="InterPro" id="IPR000757">
    <property type="entry name" value="Beta-glucanase-like"/>
</dbReference>
<proteinExistence type="predicted"/>
<feature type="domain" description="GH16" evidence="5">
    <location>
        <begin position="29"/>
        <end position="94"/>
    </location>
</feature>
<dbReference type="Gene3D" id="3.90.1150.10">
    <property type="entry name" value="Aspartate Aminotransferase, domain 1"/>
    <property type="match status" value="1"/>
</dbReference>
<keyword evidence="2" id="KW-0326">Glycosidase</keyword>
<evidence type="ECO:0000256" key="3">
    <source>
        <dbReference type="SAM" id="MobiDB-lite"/>
    </source>
</evidence>